<dbReference type="Gene3D" id="2.60.40.380">
    <property type="entry name" value="Purple acid phosphatase-like, N-terminal"/>
    <property type="match status" value="1"/>
</dbReference>
<dbReference type="Proteomes" id="UP000886050">
    <property type="component" value="Unassembled WGS sequence"/>
</dbReference>
<dbReference type="Pfam" id="PF13205">
    <property type="entry name" value="Big_5"/>
    <property type="match status" value="1"/>
</dbReference>
<dbReference type="PANTHER" id="PTHR22990:SF15">
    <property type="entry name" value="F-BOX ONLY PROTEIN 10"/>
    <property type="match status" value="1"/>
</dbReference>
<keyword evidence="4" id="KW-0812">Transmembrane</keyword>
<dbReference type="SUPFAM" id="SSF51126">
    <property type="entry name" value="Pectin lyase-like"/>
    <property type="match status" value="1"/>
</dbReference>
<dbReference type="InterPro" id="IPR051550">
    <property type="entry name" value="SCF-Subunits/Alg-Epimerases"/>
</dbReference>
<dbReference type="Gene3D" id="2.60.40.3710">
    <property type="match status" value="1"/>
</dbReference>
<organism evidence="6">
    <name type="scientific">candidate division WOR-3 bacterium</name>
    <dbReference type="NCBI Taxonomy" id="2052148"/>
    <lineage>
        <taxon>Bacteria</taxon>
        <taxon>Bacteria division WOR-3</taxon>
    </lineage>
</organism>
<protein>
    <submittedName>
        <fullName evidence="6">DUF5123 domain-containing protein</fullName>
    </submittedName>
</protein>
<dbReference type="SMART" id="SM00710">
    <property type="entry name" value="PbH1"/>
    <property type="match status" value="8"/>
</dbReference>
<keyword evidence="2" id="KW-0677">Repeat</keyword>
<dbReference type="AlphaFoldDB" id="A0A7V5HNB9"/>
<dbReference type="CDD" id="cd00063">
    <property type="entry name" value="FN3"/>
    <property type="match status" value="1"/>
</dbReference>
<proteinExistence type="predicted"/>
<dbReference type="Pfam" id="PF16656">
    <property type="entry name" value="Pur_ac_phosph_N"/>
    <property type="match status" value="1"/>
</dbReference>
<dbReference type="CDD" id="cd02795">
    <property type="entry name" value="CBM6-CBM35-CBM36_like"/>
    <property type="match status" value="1"/>
</dbReference>
<feature type="domain" description="Fibronectin type-III" evidence="5">
    <location>
        <begin position="711"/>
        <end position="800"/>
    </location>
</feature>
<name>A0A7V5HNB9_UNCW3</name>
<dbReference type="Gene3D" id="2.160.20.10">
    <property type="entry name" value="Single-stranded right-handed beta-helix, Pectin lyase-like"/>
    <property type="match status" value="1"/>
</dbReference>
<evidence type="ECO:0000256" key="4">
    <source>
        <dbReference type="SAM" id="Phobius"/>
    </source>
</evidence>
<dbReference type="Pfam" id="PF08480">
    <property type="entry name" value="Disaggr_assoc"/>
    <property type="match status" value="1"/>
</dbReference>
<evidence type="ECO:0000256" key="1">
    <source>
        <dbReference type="ARBA" id="ARBA00022729"/>
    </source>
</evidence>
<feature type="compositionally biased region" description="Low complexity" evidence="3">
    <location>
        <begin position="607"/>
        <end position="618"/>
    </location>
</feature>
<feature type="non-terminal residue" evidence="6">
    <location>
        <position position="1089"/>
    </location>
</feature>
<dbReference type="InterPro" id="IPR011050">
    <property type="entry name" value="Pectin_lyase_fold/virulence"/>
</dbReference>
<dbReference type="GO" id="GO:0046872">
    <property type="term" value="F:metal ion binding"/>
    <property type="evidence" value="ECO:0007669"/>
    <property type="project" value="InterPro"/>
</dbReference>
<reference evidence="6" key="1">
    <citation type="journal article" date="2020" name="mSystems">
        <title>Genome- and Community-Level Interaction Insights into Carbon Utilization and Element Cycling Functions of Hydrothermarchaeota in Hydrothermal Sediment.</title>
        <authorList>
            <person name="Zhou Z."/>
            <person name="Liu Y."/>
            <person name="Xu W."/>
            <person name="Pan J."/>
            <person name="Luo Z.H."/>
            <person name="Li M."/>
        </authorList>
    </citation>
    <scope>NUCLEOTIDE SEQUENCE [LARGE SCALE GENOMIC DNA]</scope>
    <source>
        <strain evidence="6">HyVt-96</strain>
    </source>
</reference>
<feature type="compositionally biased region" description="Polar residues" evidence="3">
    <location>
        <begin position="597"/>
        <end position="606"/>
    </location>
</feature>
<dbReference type="InterPro" id="IPR035986">
    <property type="entry name" value="PKD_dom_sf"/>
</dbReference>
<keyword evidence="4" id="KW-0472">Membrane</keyword>
<evidence type="ECO:0000256" key="3">
    <source>
        <dbReference type="SAM" id="MobiDB-lite"/>
    </source>
</evidence>
<evidence type="ECO:0000259" key="5">
    <source>
        <dbReference type="PROSITE" id="PS50853"/>
    </source>
</evidence>
<dbReference type="InterPro" id="IPR003961">
    <property type="entry name" value="FN3_dom"/>
</dbReference>
<sequence length="1089" mass="119844">MRKGGDVEEKIEIERRKKWGIFYVYIICISLCLSFLTGVASAAGGEVDGISTYKSTEYDSAASVFADGENVYVMVRDWAGTKGGTSTATITNGAETITIPLYDNGTSPDTKPNDGEYWGVFTIGTGTTDDSSDYLHIDDGKEATITADVGGDGNSGTAKILAYYNTNPTKITVQPGESIQEAINNLPAEGGVVELAPGVHDVYDTIVINKSNVTIMGTHNSEIRTHDSSKDIFALHHKNPSPDEDWSVQPILRNIVLKGFKVSSTYTTYTGQRNALIRAYNVEHLTVKDIYDVSHIWYFVAVGITGGITNGQQENIYIKNNTIYHSSPVFAWSKNVYVINNTIIDSYQSYGIDANRNNLYVYIIRNNVVGGNHANLHMYSSQYWIVEDNILDGNTRYCLDLGVVPQHAIIKNNTMRNGLWGGIEIWPVEIKNIMFVNNRIYDNNGPGILVTPYRGPVEANIRNNVIYNNLRDGIKMENENGALIVANNIIANNGGYGINLISGNLTISYNDIWNNTLGNYNGVSAGEGDISVDPLFADPDNGDFHLKSQAGRWNGSAWVNDTETSPCIDAGDPVDDYSNEPEPNGGRINLGAYGNTPEASKSSGVDTTPPTITASSPTGENVSIDTTISVTFSEAMNKTSAEGAFSISPSVSGSFSWDGNKMIFTPDSNLAYNTTYTVNISTSAEDLAGNNLESPYSWQFTTIEEDTTPPVISNIQTSYITSNSATITWTTDEPSTSLVKYGTTSGSYPYSQEDTSYTTSHSITLTNLQPNTTYYFVVNSTDKAGNSAQSSEYKFTTNAWEYIWIEAEDADTITPDFKIVNDTSASNSKYIWVPEGAGWHPKRGEAIYTIHIHSPGNYVIWGRIFANTISNNSFFVQMDDSPDYLWTITPSNSWQWDEVNHWGNGTETDPEIDPVIFTLSEGEHTLRIKQREDGTKLDKLLVTNDIKYTPFNPPSIVSFSPENTTLTQYVNRTYTFSVTVSQPVSNAWFLDGEDLHNNAQSWTHTWEHTGVHNVTYIGTNENGTVSLTWTVNVTLNVTPPPSFPSPNETLVYISPSSKVVKRGESFNISIYVEPGEEIAGMQANLIFDP</sequence>
<dbReference type="SUPFAM" id="SSF49363">
    <property type="entry name" value="Purple acid phosphatase, N-terminal domain"/>
    <property type="match status" value="1"/>
</dbReference>
<dbReference type="SUPFAM" id="SSF49299">
    <property type="entry name" value="PKD domain"/>
    <property type="match status" value="1"/>
</dbReference>
<comment type="caution">
    <text evidence="6">The sequence shown here is derived from an EMBL/GenBank/DDBJ whole genome shotgun (WGS) entry which is preliminary data.</text>
</comment>
<dbReference type="InterPro" id="IPR006626">
    <property type="entry name" value="PbH1"/>
</dbReference>
<dbReference type="PROSITE" id="PS50853">
    <property type="entry name" value="FN3"/>
    <property type="match status" value="1"/>
</dbReference>
<dbReference type="Gene3D" id="2.60.120.260">
    <property type="entry name" value="Galactose-binding domain-like"/>
    <property type="match status" value="1"/>
</dbReference>
<dbReference type="InterPro" id="IPR039448">
    <property type="entry name" value="Beta_helix"/>
</dbReference>
<evidence type="ECO:0000313" key="6">
    <source>
        <dbReference type="EMBL" id="HHF53439.1"/>
    </source>
</evidence>
<dbReference type="SMART" id="SM00060">
    <property type="entry name" value="FN3"/>
    <property type="match status" value="1"/>
</dbReference>
<dbReference type="InterPro" id="IPR013687">
    <property type="entry name" value="Disaggr-rel"/>
</dbReference>
<accession>A0A7V5HNB9</accession>
<dbReference type="Pfam" id="PF13229">
    <property type="entry name" value="Beta_helix"/>
    <property type="match status" value="1"/>
</dbReference>
<dbReference type="PANTHER" id="PTHR22990">
    <property type="entry name" value="F-BOX ONLY PROTEIN"/>
    <property type="match status" value="1"/>
</dbReference>
<keyword evidence="1" id="KW-0732">Signal</keyword>
<keyword evidence="4" id="KW-1133">Transmembrane helix</keyword>
<dbReference type="GO" id="GO:0003993">
    <property type="term" value="F:acid phosphatase activity"/>
    <property type="evidence" value="ECO:0007669"/>
    <property type="project" value="InterPro"/>
</dbReference>
<feature type="region of interest" description="Disordered" evidence="3">
    <location>
        <begin position="594"/>
        <end position="621"/>
    </location>
</feature>
<dbReference type="InterPro" id="IPR008963">
    <property type="entry name" value="Purple_acid_Pase-like_N"/>
</dbReference>
<dbReference type="EMBL" id="DRTX01000187">
    <property type="protein sequence ID" value="HHF53439.1"/>
    <property type="molecule type" value="Genomic_DNA"/>
</dbReference>
<gene>
    <name evidence="6" type="ORF">ENL43_03645</name>
</gene>
<dbReference type="InterPro" id="IPR032812">
    <property type="entry name" value="SbsA_Ig"/>
</dbReference>
<feature type="transmembrane region" description="Helical" evidence="4">
    <location>
        <begin position="21"/>
        <end position="43"/>
    </location>
</feature>
<dbReference type="InterPro" id="IPR015914">
    <property type="entry name" value="PAPs_N"/>
</dbReference>
<dbReference type="InterPro" id="IPR012334">
    <property type="entry name" value="Pectin_lyas_fold"/>
</dbReference>
<evidence type="ECO:0000256" key="2">
    <source>
        <dbReference type="ARBA" id="ARBA00022737"/>
    </source>
</evidence>